<evidence type="ECO:0000256" key="2">
    <source>
        <dbReference type="ARBA" id="ARBA00006734"/>
    </source>
</evidence>
<evidence type="ECO:0000256" key="9">
    <source>
        <dbReference type="ARBA" id="ARBA00040965"/>
    </source>
</evidence>
<keyword evidence="7" id="KW-0677">Repeat</keyword>
<keyword evidence="5" id="KW-0637">Prenyltransferase</keyword>
<evidence type="ECO:0000256" key="3">
    <source>
        <dbReference type="ARBA" id="ARBA00012700"/>
    </source>
</evidence>
<evidence type="ECO:0000256" key="12">
    <source>
        <dbReference type="ARBA" id="ARBA00043086"/>
    </source>
</evidence>
<dbReference type="PANTHER" id="PTHR11129:SF1">
    <property type="entry name" value="PROTEIN FARNESYLTRANSFERASE_GERANYLGERANYLTRANSFERASE TYPE-1 SUBUNIT ALPHA"/>
    <property type="match status" value="1"/>
</dbReference>
<keyword evidence="15" id="KW-1185">Reference proteome</keyword>
<evidence type="ECO:0000256" key="6">
    <source>
        <dbReference type="ARBA" id="ARBA00022679"/>
    </source>
</evidence>
<dbReference type="PANTHER" id="PTHR11129">
    <property type="entry name" value="PROTEIN FARNESYLTRANSFERASE ALPHA SUBUNIT/RAB GERANYLGERANYL TRANSFERASE ALPHA SUBUNIT"/>
    <property type="match status" value="1"/>
</dbReference>
<dbReference type="Pfam" id="PF01239">
    <property type="entry name" value="PPTA"/>
    <property type="match status" value="5"/>
</dbReference>
<comment type="cofactor">
    <cofactor evidence="1">
        <name>Mg(2+)</name>
        <dbReference type="ChEBI" id="CHEBI:18420"/>
    </cofactor>
</comment>
<evidence type="ECO:0000256" key="5">
    <source>
        <dbReference type="ARBA" id="ARBA00022602"/>
    </source>
</evidence>
<dbReference type="InterPro" id="IPR002088">
    <property type="entry name" value="Prenyl_trans_a"/>
</dbReference>
<dbReference type="OrthoDB" id="272289at2759"/>
<keyword evidence="8" id="KW-0460">Magnesium</keyword>
<evidence type="ECO:0000313" key="15">
    <source>
        <dbReference type="Proteomes" id="UP000824998"/>
    </source>
</evidence>
<dbReference type="GO" id="GO:0005965">
    <property type="term" value="C:protein farnesyltransferase complex"/>
    <property type="evidence" value="ECO:0007669"/>
    <property type="project" value="TreeGrafter"/>
</dbReference>
<proteinExistence type="inferred from homology"/>
<comment type="caution">
    <text evidence="14">The sequence shown here is derived from an EMBL/GenBank/DDBJ whole genome shotgun (WGS) entry which is preliminary data.</text>
</comment>
<organism evidence="14 15">
    <name type="scientific">Amylocarpus encephaloides</name>
    <dbReference type="NCBI Taxonomy" id="45428"/>
    <lineage>
        <taxon>Eukaryota</taxon>
        <taxon>Fungi</taxon>
        <taxon>Dikarya</taxon>
        <taxon>Ascomycota</taxon>
        <taxon>Pezizomycotina</taxon>
        <taxon>Leotiomycetes</taxon>
        <taxon>Helotiales</taxon>
        <taxon>Helotiales incertae sedis</taxon>
        <taxon>Amylocarpus</taxon>
    </lineage>
</organism>
<dbReference type="EC" id="2.5.1.58" evidence="4"/>
<dbReference type="GO" id="GO:0004660">
    <property type="term" value="F:protein farnesyltransferase activity"/>
    <property type="evidence" value="ECO:0007669"/>
    <property type="project" value="UniProtKB-EC"/>
</dbReference>
<evidence type="ECO:0000256" key="1">
    <source>
        <dbReference type="ARBA" id="ARBA00001946"/>
    </source>
</evidence>
<name>A0A9P8C6L9_9HELO</name>
<dbReference type="GO" id="GO:0004662">
    <property type="term" value="F:CAAX-protein geranylgeranyltransferase activity"/>
    <property type="evidence" value="ECO:0007669"/>
    <property type="project" value="UniProtKB-EC"/>
</dbReference>
<evidence type="ECO:0000256" key="10">
    <source>
        <dbReference type="ARBA" id="ARBA00041392"/>
    </source>
</evidence>
<dbReference type="EMBL" id="MU251472">
    <property type="protein sequence ID" value="KAG9234166.1"/>
    <property type="molecule type" value="Genomic_DNA"/>
</dbReference>
<reference evidence="14" key="1">
    <citation type="journal article" date="2021" name="IMA Fungus">
        <title>Genomic characterization of three marine fungi, including Emericellopsis atlantica sp. nov. with signatures of a generalist lifestyle and marine biomass degradation.</title>
        <authorList>
            <person name="Hagestad O.C."/>
            <person name="Hou L."/>
            <person name="Andersen J.H."/>
            <person name="Hansen E.H."/>
            <person name="Altermark B."/>
            <person name="Li C."/>
            <person name="Kuhnert E."/>
            <person name="Cox R.J."/>
            <person name="Crous P.W."/>
            <person name="Spatafora J.W."/>
            <person name="Lail K."/>
            <person name="Amirebrahimi M."/>
            <person name="Lipzen A."/>
            <person name="Pangilinan J."/>
            <person name="Andreopoulos W."/>
            <person name="Hayes R.D."/>
            <person name="Ng V."/>
            <person name="Grigoriev I.V."/>
            <person name="Jackson S.A."/>
            <person name="Sutton T.D.S."/>
            <person name="Dobson A.D.W."/>
            <person name="Rama T."/>
        </authorList>
    </citation>
    <scope>NUCLEOTIDE SEQUENCE</scope>
    <source>
        <strain evidence="14">TRa018bII</strain>
    </source>
</reference>
<gene>
    <name evidence="14" type="ORF">BJ875DRAFT_376987</name>
</gene>
<dbReference type="SUPFAM" id="SSF48439">
    <property type="entry name" value="Protein prenylyltransferase"/>
    <property type="match status" value="1"/>
</dbReference>
<keyword evidence="6" id="KW-0808">Transferase</keyword>
<comment type="similarity">
    <text evidence="2">Belongs to the protein prenyltransferase subunit alpha family.</text>
</comment>
<evidence type="ECO:0000256" key="8">
    <source>
        <dbReference type="ARBA" id="ARBA00022842"/>
    </source>
</evidence>
<dbReference type="PROSITE" id="PS51147">
    <property type="entry name" value="PFTA"/>
    <property type="match status" value="5"/>
</dbReference>
<evidence type="ECO:0000256" key="7">
    <source>
        <dbReference type="ARBA" id="ARBA00022737"/>
    </source>
</evidence>
<dbReference type="AlphaFoldDB" id="A0A9P8C6L9"/>
<dbReference type="Gene3D" id="1.25.40.120">
    <property type="entry name" value="Protein prenylyltransferase"/>
    <property type="match status" value="1"/>
</dbReference>
<sequence length="352" mass="40411">MCYYEGSPEWDDVVPIEQDDGEGALAQIAYSEEYAEAMSYLRAVMASNEHSPRVLDLTSHIISLNPAHYTVWLYRARTIFALASPIEEEIEWVNEIALENQKNYQIWHHRQLLIDRLYPAISSKPGALQKLEDEERNFMTQMFDEDSKNYHVWSYRQYLVRKLSLFNDAELASIEALLRKDVRNNSAWSHRFFIVFSDPEISTKSSPATAVDPKIPADIIDREIEFAKAATFEAPQNPSPWNYLRGVLRKGGRELASQESFASEFVIPGKDKFESPDGEEVRSSHALDFLADSWAKKGENKKAVWAWGLLANRYDRIRKGYWEWRKASLEGVETEDKGKGFEAKLEGLSVGS</sequence>
<evidence type="ECO:0000256" key="11">
    <source>
        <dbReference type="ARBA" id="ARBA00042436"/>
    </source>
</evidence>
<evidence type="ECO:0000313" key="14">
    <source>
        <dbReference type="EMBL" id="KAG9234166.1"/>
    </source>
</evidence>
<evidence type="ECO:0000256" key="4">
    <source>
        <dbReference type="ARBA" id="ARBA00012702"/>
    </source>
</evidence>
<evidence type="ECO:0000256" key="13">
    <source>
        <dbReference type="ARBA" id="ARBA00043219"/>
    </source>
</evidence>
<accession>A0A9P8C6L9</accession>
<dbReference type="EC" id="2.5.1.59" evidence="3"/>
<protein>
    <recommendedName>
        <fullName evidence="9">Protein farnesyltransferase/geranylgeranyltransferase type-1 subunit alpha</fullName>
        <ecNumber evidence="4">2.5.1.58</ecNumber>
        <ecNumber evidence="3">2.5.1.59</ecNumber>
    </recommendedName>
    <alternativeName>
        <fullName evidence="12">CAAX farnesyltransferase subunit alpha</fullName>
    </alternativeName>
    <alternativeName>
        <fullName evidence="11">FTase-alpha</fullName>
    </alternativeName>
    <alternativeName>
        <fullName evidence="10">Ras proteins prenyltransferase subunit alpha</fullName>
    </alternativeName>
    <alternativeName>
        <fullName evidence="13">Type I protein geranyl-geranyltransferase subunit alpha</fullName>
    </alternativeName>
</protein>
<dbReference type="GO" id="GO:0005953">
    <property type="term" value="C:CAAX-protein geranylgeranyltransferase complex"/>
    <property type="evidence" value="ECO:0007669"/>
    <property type="project" value="TreeGrafter"/>
</dbReference>
<dbReference type="Proteomes" id="UP000824998">
    <property type="component" value="Unassembled WGS sequence"/>
</dbReference>